<dbReference type="NCBIfam" id="TIGR03561">
    <property type="entry name" value="organ_hyd_perox"/>
    <property type="match status" value="1"/>
</dbReference>
<dbReference type="InterPro" id="IPR015946">
    <property type="entry name" value="KH_dom-like_a/b"/>
</dbReference>
<dbReference type="InterPro" id="IPR019953">
    <property type="entry name" value="OHR"/>
</dbReference>
<reference evidence="4" key="1">
    <citation type="journal article" date="2019" name="Int. J. Syst. Evol. Microbiol.">
        <title>The Global Catalogue of Microorganisms (GCM) 10K type strain sequencing project: providing services to taxonomists for standard genome sequencing and annotation.</title>
        <authorList>
            <consortium name="The Broad Institute Genomics Platform"/>
            <consortium name="The Broad Institute Genome Sequencing Center for Infectious Disease"/>
            <person name="Wu L."/>
            <person name="Ma J."/>
        </authorList>
    </citation>
    <scope>NUCLEOTIDE SEQUENCE [LARGE SCALE GENOMIC DNA]</scope>
    <source>
        <strain evidence="4">KCTC 33842</strain>
    </source>
</reference>
<evidence type="ECO:0000256" key="1">
    <source>
        <dbReference type="ARBA" id="ARBA00007378"/>
    </source>
</evidence>
<dbReference type="RefSeq" id="WP_386842175.1">
    <property type="nucleotide sequence ID" value="NZ_JBHUMK010000007.1"/>
</dbReference>
<evidence type="ECO:0000313" key="4">
    <source>
        <dbReference type="Proteomes" id="UP001597475"/>
    </source>
</evidence>
<dbReference type="Proteomes" id="UP001597475">
    <property type="component" value="Unassembled WGS sequence"/>
</dbReference>
<dbReference type="EMBL" id="JBHUMK010000007">
    <property type="protein sequence ID" value="MFD2608011.1"/>
    <property type="molecule type" value="Genomic_DNA"/>
</dbReference>
<feature type="region of interest" description="Disordered" evidence="2">
    <location>
        <begin position="1"/>
        <end position="49"/>
    </location>
</feature>
<proteinExistence type="inferred from homology"/>
<comment type="similarity">
    <text evidence="1">Belongs to the OsmC/Ohr family.</text>
</comment>
<evidence type="ECO:0000313" key="3">
    <source>
        <dbReference type="EMBL" id="MFD2608011.1"/>
    </source>
</evidence>
<accession>A0ABW5NZA5</accession>
<evidence type="ECO:0000256" key="2">
    <source>
        <dbReference type="SAM" id="MobiDB-lite"/>
    </source>
</evidence>
<dbReference type="SUPFAM" id="SSF82784">
    <property type="entry name" value="OsmC-like"/>
    <property type="match status" value="1"/>
</dbReference>
<protein>
    <submittedName>
        <fullName evidence="3">Organic hydroperoxide resistance protein</fullName>
    </submittedName>
</protein>
<comment type="caution">
    <text evidence="3">The sequence shown here is derived from an EMBL/GenBank/DDBJ whole genome shotgun (WGS) entry which is preliminary data.</text>
</comment>
<dbReference type="InterPro" id="IPR036102">
    <property type="entry name" value="OsmC/Ohrsf"/>
</dbReference>
<keyword evidence="4" id="KW-1185">Reference proteome</keyword>
<name>A0ABW5NZA5_9DEIO</name>
<dbReference type="PANTHER" id="PTHR33797:SF2">
    <property type="entry name" value="ORGANIC HYDROPEROXIDE RESISTANCE PROTEIN-LIKE"/>
    <property type="match status" value="1"/>
</dbReference>
<gene>
    <name evidence="3" type="ORF">ACFSR9_00960</name>
</gene>
<sequence>MTTTSRNLYTARATATGGRTGQTRSDDGRLDLTLSTPAELGGDGGPGTNPEQLFAAGYAACFQSALGVVGRREKVDTSTSEVTALVGLQKAGLAFALDVELHVKLPGLDHAQAMNLVEAAHEVCPYSVSTRGNVDVRLFVD</sequence>
<dbReference type="PANTHER" id="PTHR33797">
    <property type="entry name" value="ORGANIC HYDROPEROXIDE RESISTANCE PROTEIN-LIKE"/>
    <property type="match status" value="1"/>
</dbReference>
<organism evidence="3 4">
    <name type="scientific">Deinococcus taklimakanensis</name>
    <dbReference type="NCBI Taxonomy" id="536443"/>
    <lineage>
        <taxon>Bacteria</taxon>
        <taxon>Thermotogati</taxon>
        <taxon>Deinococcota</taxon>
        <taxon>Deinococci</taxon>
        <taxon>Deinococcales</taxon>
        <taxon>Deinococcaceae</taxon>
        <taxon>Deinococcus</taxon>
    </lineage>
</organism>
<dbReference type="Pfam" id="PF02566">
    <property type="entry name" value="OsmC"/>
    <property type="match status" value="1"/>
</dbReference>
<feature type="compositionally biased region" description="Low complexity" evidence="2">
    <location>
        <begin position="10"/>
        <end position="23"/>
    </location>
</feature>
<dbReference type="InterPro" id="IPR003718">
    <property type="entry name" value="OsmC/Ohr_fam"/>
</dbReference>
<dbReference type="Gene3D" id="2.20.25.10">
    <property type="match status" value="1"/>
</dbReference>
<dbReference type="Gene3D" id="3.30.300.20">
    <property type="match status" value="1"/>
</dbReference>